<evidence type="ECO:0000313" key="2">
    <source>
        <dbReference type="EMBL" id="OKZ28849.1"/>
    </source>
</evidence>
<name>A0A1Q6HQS2_BACUN</name>
<accession>A0A1Q6HQS2</accession>
<dbReference type="InterPro" id="IPR007695">
    <property type="entry name" value="DNA_mismatch_repair_MutS-lik_N"/>
</dbReference>
<feature type="domain" description="DNA mismatch repair protein MutS-like N-terminal" evidence="1">
    <location>
        <begin position="1"/>
        <end position="82"/>
    </location>
</feature>
<dbReference type="GO" id="GO:0006298">
    <property type="term" value="P:mismatch repair"/>
    <property type="evidence" value="ECO:0007669"/>
    <property type="project" value="InterPro"/>
</dbReference>
<dbReference type="InterPro" id="IPR016151">
    <property type="entry name" value="DNA_mismatch_repair_MutS_N"/>
</dbReference>
<dbReference type="Pfam" id="PF01624">
    <property type="entry name" value="MutS_I"/>
    <property type="match status" value="1"/>
</dbReference>
<sequence length="84" mass="9877">MIKLFDNLKNIYPDKIILLRIDNYYELYREDAKRASGILHINALTRIVNDEDISVIRFHMQDLGKNLEKLVRGGLKVAVYDEKL</sequence>
<dbReference type="SUPFAM" id="SSF55271">
    <property type="entry name" value="DNA repair protein MutS, domain I"/>
    <property type="match status" value="1"/>
</dbReference>
<protein>
    <recommendedName>
        <fullName evidence="1">DNA mismatch repair protein MutS-like N-terminal domain-containing protein</fullName>
    </recommendedName>
</protein>
<reference evidence="2 3" key="1">
    <citation type="journal article" date="2016" name="Nat. Biotechnol.">
        <title>Measurement of bacterial replication rates in microbial communities.</title>
        <authorList>
            <person name="Brown C.T."/>
            <person name="Olm M.R."/>
            <person name="Thomas B.C."/>
            <person name="Banfield J.F."/>
        </authorList>
    </citation>
    <scope>NUCLEOTIDE SEQUENCE [LARGE SCALE GENOMIC DNA]</scope>
    <source>
        <strain evidence="2">45_41</strain>
    </source>
</reference>
<dbReference type="GO" id="GO:0005524">
    <property type="term" value="F:ATP binding"/>
    <property type="evidence" value="ECO:0007669"/>
    <property type="project" value="InterPro"/>
</dbReference>
<dbReference type="AlphaFoldDB" id="A0A1Q6HQS2"/>
<evidence type="ECO:0000259" key="1">
    <source>
        <dbReference type="Pfam" id="PF01624"/>
    </source>
</evidence>
<dbReference type="EMBL" id="MNQU01000332">
    <property type="protein sequence ID" value="OKZ28849.1"/>
    <property type="molecule type" value="Genomic_DNA"/>
</dbReference>
<dbReference type="Gene3D" id="3.40.1170.10">
    <property type="entry name" value="DNA repair protein MutS, domain I"/>
    <property type="match status" value="1"/>
</dbReference>
<dbReference type="Proteomes" id="UP000186549">
    <property type="component" value="Unassembled WGS sequence"/>
</dbReference>
<organism evidence="2 3">
    <name type="scientific">Bacteroides uniformis</name>
    <dbReference type="NCBI Taxonomy" id="820"/>
    <lineage>
        <taxon>Bacteria</taxon>
        <taxon>Pseudomonadati</taxon>
        <taxon>Bacteroidota</taxon>
        <taxon>Bacteroidia</taxon>
        <taxon>Bacteroidales</taxon>
        <taxon>Bacteroidaceae</taxon>
        <taxon>Bacteroides</taxon>
    </lineage>
</organism>
<dbReference type="GO" id="GO:0030983">
    <property type="term" value="F:mismatched DNA binding"/>
    <property type="evidence" value="ECO:0007669"/>
    <property type="project" value="InterPro"/>
</dbReference>
<gene>
    <name evidence="2" type="ORF">BHV79_17815</name>
</gene>
<evidence type="ECO:0000313" key="3">
    <source>
        <dbReference type="Proteomes" id="UP000186549"/>
    </source>
</evidence>
<comment type="caution">
    <text evidence="2">The sequence shown here is derived from an EMBL/GenBank/DDBJ whole genome shotgun (WGS) entry which is preliminary data.</text>
</comment>
<proteinExistence type="predicted"/>